<comment type="similarity">
    <text evidence="1">Belongs to the CpcE/RpcE/PecE family.</text>
</comment>
<evidence type="ECO:0000256" key="1">
    <source>
        <dbReference type="ARBA" id="ARBA00009299"/>
    </source>
</evidence>
<reference evidence="6 7" key="1">
    <citation type="submission" date="2017-08" db="EMBL/GenBank/DDBJ databases">
        <title>Draft genome sequence of filamentous cyanobacterium Calothrix elsteri CCALA 953.</title>
        <authorList>
            <person name="Gagunashvili A.N."/>
            <person name="Elster J."/>
            <person name="Andresson O.S."/>
        </authorList>
    </citation>
    <scope>NUCLEOTIDE SEQUENCE [LARGE SCALE GENOMIC DNA]</scope>
    <source>
        <strain evidence="6 7">CCALA 953</strain>
    </source>
</reference>
<dbReference type="Pfam" id="PF13646">
    <property type="entry name" value="HEAT_2"/>
    <property type="match status" value="2"/>
</dbReference>
<dbReference type="GO" id="GO:0016491">
    <property type="term" value="F:oxidoreductase activity"/>
    <property type="evidence" value="ECO:0007669"/>
    <property type="project" value="TreeGrafter"/>
</dbReference>
<evidence type="ECO:0000256" key="4">
    <source>
        <dbReference type="ARBA" id="ARBA00023239"/>
    </source>
</evidence>
<dbReference type="GO" id="GO:0016829">
    <property type="term" value="F:lyase activity"/>
    <property type="evidence" value="ECO:0007669"/>
    <property type="project" value="UniProtKB-KW"/>
</dbReference>
<dbReference type="GO" id="GO:0030089">
    <property type="term" value="C:phycobilisome"/>
    <property type="evidence" value="ECO:0007669"/>
    <property type="project" value="UniProtKB-KW"/>
</dbReference>
<dbReference type="AlphaFoldDB" id="A0A2A2TCN0"/>
<evidence type="ECO:0000256" key="2">
    <source>
        <dbReference type="ARBA" id="ARBA00022549"/>
    </source>
</evidence>
<dbReference type="PROSITE" id="PS50077">
    <property type="entry name" value="HEAT_REPEAT"/>
    <property type="match status" value="1"/>
</dbReference>
<proteinExistence type="inferred from homology"/>
<accession>A0A2A2TCN0</accession>
<organism evidence="6 7">
    <name type="scientific">Brunnivagina elsteri CCALA 953</name>
    <dbReference type="NCBI Taxonomy" id="987040"/>
    <lineage>
        <taxon>Bacteria</taxon>
        <taxon>Bacillati</taxon>
        <taxon>Cyanobacteriota</taxon>
        <taxon>Cyanophyceae</taxon>
        <taxon>Nostocales</taxon>
        <taxon>Calotrichaceae</taxon>
        <taxon>Brunnivagina</taxon>
    </lineage>
</organism>
<name>A0A2A2TCN0_9CYAN</name>
<dbReference type="PANTHER" id="PTHR12697:SF5">
    <property type="entry name" value="DEOXYHYPUSINE HYDROXYLASE"/>
    <property type="match status" value="1"/>
</dbReference>
<evidence type="ECO:0000313" key="7">
    <source>
        <dbReference type="Proteomes" id="UP000218238"/>
    </source>
</evidence>
<dbReference type="Pfam" id="PF03130">
    <property type="entry name" value="HEAT_PBS"/>
    <property type="match status" value="1"/>
</dbReference>
<dbReference type="InterPro" id="IPR004155">
    <property type="entry name" value="PBS_lyase_HEAT"/>
</dbReference>
<evidence type="ECO:0000313" key="6">
    <source>
        <dbReference type="EMBL" id="PAX51472.1"/>
    </source>
</evidence>
<dbReference type="InterPro" id="IPR016024">
    <property type="entry name" value="ARM-type_fold"/>
</dbReference>
<evidence type="ECO:0000256" key="3">
    <source>
        <dbReference type="ARBA" id="ARBA00022738"/>
    </source>
</evidence>
<keyword evidence="3" id="KW-0605">Phycobilisome</keyword>
<comment type="caution">
    <text evidence="6">The sequence shown here is derived from an EMBL/GenBank/DDBJ whole genome shotgun (WGS) entry which is preliminary data.</text>
</comment>
<keyword evidence="2" id="KW-0042">Antenna complex</keyword>
<comment type="function">
    <text evidence="5">Catalyzes the hydroxylation of the N(6)-(4-aminobutyl)-L-lysine intermediate produced by deoxyhypusine synthase/DHPS on a critical lysine of the eukaryotic translation initiation factor 5A/eIF-5A. This is the second step of the post-translational modification of that lysine into an unusual amino acid residue named hypusine. Hypusination is unique to mature eIF-5A factor and is essential for its function.</text>
</comment>
<protein>
    <submittedName>
        <fullName evidence="6">PBS lyase</fullName>
    </submittedName>
</protein>
<keyword evidence="7" id="KW-1185">Reference proteome</keyword>
<dbReference type="Proteomes" id="UP000218238">
    <property type="component" value="Unassembled WGS sequence"/>
</dbReference>
<dbReference type="InterPro" id="IPR011989">
    <property type="entry name" value="ARM-like"/>
</dbReference>
<dbReference type="SUPFAM" id="SSF48371">
    <property type="entry name" value="ARM repeat"/>
    <property type="match status" value="2"/>
</dbReference>
<dbReference type="EMBL" id="NTFS01000389">
    <property type="protein sequence ID" value="PAX51472.1"/>
    <property type="molecule type" value="Genomic_DNA"/>
</dbReference>
<dbReference type="InterPro" id="IPR021133">
    <property type="entry name" value="HEAT_type_2"/>
</dbReference>
<keyword evidence="4 6" id="KW-0456">Lyase</keyword>
<dbReference type="Gene3D" id="1.25.10.10">
    <property type="entry name" value="Leucine-rich Repeat Variant"/>
    <property type="match status" value="2"/>
</dbReference>
<sequence length="409" mass="45308">MVNNINQLLVQARVAYDAAEWSLLIQCLQELILETDSKDIEEVKCQESLLELALSALEIGDFQQRWEIAKMLTRLGNITIPPLVAILEDDTTEDELRWYAVRILGELKQTEVIPVLMELIQSSDNEELRGMAAIALGQLGKTAILALTELLANDDTKLLATQTLCYIRNQETIVPLLSVAEDSQIAVRAAAIEALSSFHDSRITQVLLNSLEDTSATVRQEAVRGLGFRPELRDRLDLVTCLQAKLYDTKIDVACAAVVSLSRMGCDTAASHLYQVLVTYDTPLKIQIEAIRGLTWIGSISGLEYLQKALNTLVSQTLWQQIVVVIGRVQHQFLNQKATEILLEMLYQNHPASEISNIKSAIALSLGQLGRDEAIETLISLSGDTDNQVRLHAIAALKNLAPEIAHHQN</sequence>
<dbReference type="PANTHER" id="PTHR12697">
    <property type="entry name" value="PBS LYASE HEAT-LIKE PROTEIN"/>
    <property type="match status" value="1"/>
</dbReference>
<gene>
    <name evidence="6" type="ORF">CK510_24615</name>
</gene>
<evidence type="ECO:0000256" key="5">
    <source>
        <dbReference type="ARBA" id="ARBA00045876"/>
    </source>
</evidence>
<dbReference type="SMART" id="SM00567">
    <property type="entry name" value="EZ_HEAT"/>
    <property type="match status" value="6"/>
</dbReference>
<dbReference type="OrthoDB" id="5512944at2"/>